<evidence type="ECO:0000313" key="3">
    <source>
        <dbReference type="Proteomes" id="UP000007306"/>
    </source>
</evidence>
<evidence type="ECO:0000256" key="1">
    <source>
        <dbReference type="SAM" id="MobiDB-lite"/>
    </source>
</evidence>
<organism evidence="2 3">
    <name type="scientific">Oryza glaberrima</name>
    <name type="common">African rice</name>
    <dbReference type="NCBI Taxonomy" id="4538"/>
    <lineage>
        <taxon>Eukaryota</taxon>
        <taxon>Viridiplantae</taxon>
        <taxon>Streptophyta</taxon>
        <taxon>Embryophyta</taxon>
        <taxon>Tracheophyta</taxon>
        <taxon>Spermatophyta</taxon>
        <taxon>Magnoliopsida</taxon>
        <taxon>Liliopsida</taxon>
        <taxon>Poales</taxon>
        <taxon>Poaceae</taxon>
        <taxon>BOP clade</taxon>
        <taxon>Oryzoideae</taxon>
        <taxon>Oryzeae</taxon>
        <taxon>Oryzinae</taxon>
        <taxon>Oryza</taxon>
    </lineage>
</organism>
<dbReference type="Proteomes" id="UP000007306">
    <property type="component" value="Chromosome 9"/>
</dbReference>
<reference evidence="2 3" key="2">
    <citation type="submission" date="2018-04" db="EMBL/GenBank/DDBJ databases">
        <title>OglaRS2 (Oryza glaberrima Reference Sequence Version 2).</title>
        <authorList>
            <person name="Zhang J."/>
            <person name="Kudrna D."/>
            <person name="Lee S."/>
            <person name="Talag J."/>
            <person name="Rajasekar S."/>
            <person name="Wing R.A."/>
        </authorList>
    </citation>
    <scope>NUCLEOTIDE SEQUENCE [LARGE SCALE GENOMIC DNA]</scope>
    <source>
        <strain evidence="2 3">cv. IRGC 96717</strain>
    </source>
</reference>
<sequence>GCGSREAKLIVDKSPTHHLLHSPPSPITLLRRRGLPSDLESTEGSSTSLRSDAAYTATTEEDEQVVARTVIRIALKFPEAICQLVRRLTPGNVAAAFDWDLLDSDHLQKKAQKVVNRT</sequence>
<dbReference type="AlphaFoldDB" id="I1QNQ9"/>
<dbReference type="Gramene" id="ORGLA09G0068800.1">
    <property type="protein sequence ID" value="ORGLA09G0068800.1"/>
    <property type="gene ID" value="ORGLA09G0068800"/>
</dbReference>
<dbReference type="HOGENOM" id="CLU_2100775_0_0_1"/>
<protein>
    <submittedName>
        <fullName evidence="2">Uncharacterized protein</fullName>
    </submittedName>
</protein>
<evidence type="ECO:0000313" key="2">
    <source>
        <dbReference type="EnsemblPlants" id="ORGLA09G0068800.1"/>
    </source>
</evidence>
<dbReference type="EnsemblPlants" id="ORGLA09G0068800.1">
    <property type="protein sequence ID" value="ORGLA09G0068800.1"/>
    <property type="gene ID" value="ORGLA09G0068800"/>
</dbReference>
<proteinExistence type="predicted"/>
<name>I1QNQ9_ORYGL</name>
<reference evidence="2" key="1">
    <citation type="submission" date="2015-06" db="UniProtKB">
        <authorList>
            <consortium name="EnsemblPlants"/>
        </authorList>
    </citation>
    <scope>IDENTIFICATION</scope>
</reference>
<accession>I1QNQ9</accession>
<feature type="region of interest" description="Disordered" evidence="1">
    <location>
        <begin position="15"/>
        <end position="58"/>
    </location>
</feature>
<keyword evidence="3" id="KW-1185">Reference proteome</keyword>